<keyword evidence="2 4" id="KW-0863">Zinc-finger</keyword>
<feature type="domain" description="PH" evidence="6">
    <location>
        <begin position="515"/>
        <end position="634"/>
    </location>
</feature>
<dbReference type="InterPro" id="IPR038508">
    <property type="entry name" value="ArfGAP_dom_sf"/>
</dbReference>
<feature type="compositionally biased region" description="Polar residues" evidence="5">
    <location>
        <begin position="1"/>
        <end position="18"/>
    </location>
</feature>
<dbReference type="Gene3D" id="1.10.220.150">
    <property type="entry name" value="Arf GTPase activating protein"/>
    <property type="match status" value="1"/>
</dbReference>
<feature type="region of interest" description="Disordered" evidence="5">
    <location>
        <begin position="659"/>
        <end position="692"/>
    </location>
</feature>
<dbReference type="PRINTS" id="PR00405">
    <property type="entry name" value="REVINTRACTNG"/>
</dbReference>
<dbReference type="InterPro" id="IPR037278">
    <property type="entry name" value="ARFGAP/RecO"/>
</dbReference>
<evidence type="ECO:0000313" key="9">
    <source>
        <dbReference type="Proteomes" id="UP001530400"/>
    </source>
</evidence>
<dbReference type="AlphaFoldDB" id="A0ABD3NM03"/>
<dbReference type="SMART" id="SM00233">
    <property type="entry name" value="PH"/>
    <property type="match status" value="1"/>
</dbReference>
<feature type="region of interest" description="Disordered" evidence="5">
    <location>
        <begin position="421"/>
        <end position="442"/>
    </location>
</feature>
<dbReference type="PANTHER" id="PTHR23180:SF160">
    <property type="entry name" value="ADP-RIBOSYLATION FACTOR GTPASE-ACTIVATING PROTEIN EFFECTOR PROTEIN 1"/>
    <property type="match status" value="1"/>
</dbReference>
<keyword evidence="3" id="KW-0862">Zinc</keyword>
<dbReference type="Proteomes" id="UP001530400">
    <property type="component" value="Unassembled WGS sequence"/>
</dbReference>
<evidence type="ECO:0000259" key="7">
    <source>
        <dbReference type="PROSITE" id="PS50115"/>
    </source>
</evidence>
<sequence>MSQEEPPSQPEANPSYSDRNLERAERTLAQDFGEAVTLSNTISRESSDADDDANNLVEPTEIADEVLLPTKTVDGSEETTSSSSTPISSLPSFTSSSPYLSSYVSREMRNLHILTDTLRDISARARTFGKCGALMAEATRRLSTACRLGSVDKSCESTVRPAGEENKAGGAETEEERLRRESIGEEMTMTLALLGEILESLASSQLSMCQSIEASLSLSLEAFAGVELNEATRLKSEVDVMEESAESSFGKYLHGRHSERATLMGVGEGMESLLDEKDQQNLAVSWNKLSDHVGSQFKSWSRTSSVNEETESQRGGKFNIRKLGGGGGNAQGDKKVEEKDPALLAAEAAANLRHSLESIRLAQANAELKRFQLLRRLDSIKTRRNFEISESALASLNGIRAYFHNCSDMIDTITPQLGTLQEKQAQSRKKHDAKQAPWESKQKSLTNAIGEVNASTANAGAIAEALSRGQMEGLDESIVSSQPLSLDEIEKMVRFWELPQQLNIGSLYQRKPSSGVIVEGWLYKKSSNRLSLNVWSRRWFILDQRGVYYLKESGGAAAKKEESNAYSAKDYMERVKVCDILLCTVREINSKAKGNLNLRWCFEIISPNSKSYMLQACGPSDYKMWVGGIRSCIEQQLTHGKIPPDEMLLKNTVKANKKFGRKKSPDEQIDFSGNDSQDNPDRPGSGGSSSAAGALFDEQSTVRSPLVAKILEANPVCADCGNTDPDWASVNLGVVVCIECSGVHRSLGVHVSKVRSLRLDKMSENEYKLLLELGNDKVNKVWEAGLHHQKGWNKPSGGATRKAKEEWIKSKYLWKGFLEYLPEDGSSQEEREAKFNKDLFESARRCDLTSISEALAKGGSVGWNNEEEGGKTALHMCVVSRPAEGEDMDSWKGLVCAEFLIQNGSKLKAEDQDHHTVLDCAVVGNGTREMIEYLEARSS</sequence>
<feature type="region of interest" description="Disordered" evidence="5">
    <location>
        <begin position="300"/>
        <end position="335"/>
    </location>
</feature>
<dbReference type="InterPro" id="IPR027267">
    <property type="entry name" value="AH/BAR_dom_sf"/>
</dbReference>
<dbReference type="SUPFAM" id="SSF103657">
    <property type="entry name" value="BAR/IMD domain-like"/>
    <property type="match status" value="1"/>
</dbReference>
<reference evidence="8 9" key="1">
    <citation type="submission" date="2024-10" db="EMBL/GenBank/DDBJ databases">
        <title>Updated reference genomes for cyclostephanoid diatoms.</title>
        <authorList>
            <person name="Roberts W.R."/>
            <person name="Alverson A.J."/>
        </authorList>
    </citation>
    <scope>NUCLEOTIDE SEQUENCE [LARGE SCALE GENOMIC DNA]</scope>
    <source>
        <strain evidence="8 9">AJA010-31</strain>
    </source>
</reference>
<evidence type="ECO:0000256" key="3">
    <source>
        <dbReference type="ARBA" id="ARBA00022833"/>
    </source>
</evidence>
<dbReference type="SMART" id="SM00105">
    <property type="entry name" value="ArfGap"/>
    <property type="match status" value="1"/>
</dbReference>
<dbReference type="PANTHER" id="PTHR23180">
    <property type="entry name" value="CENTAURIN/ARF"/>
    <property type="match status" value="1"/>
</dbReference>
<dbReference type="InterPro" id="IPR045258">
    <property type="entry name" value="ACAP1/2/3-like"/>
</dbReference>
<evidence type="ECO:0000256" key="2">
    <source>
        <dbReference type="ARBA" id="ARBA00022771"/>
    </source>
</evidence>
<dbReference type="Gene3D" id="1.20.1270.60">
    <property type="entry name" value="Arfaptin homology (AH) domain/BAR domain"/>
    <property type="match status" value="2"/>
</dbReference>
<dbReference type="Gene3D" id="2.30.29.30">
    <property type="entry name" value="Pleckstrin-homology domain (PH domain)/Phosphotyrosine-binding domain (PTB)"/>
    <property type="match status" value="1"/>
</dbReference>
<dbReference type="CDD" id="cd08204">
    <property type="entry name" value="ArfGap"/>
    <property type="match status" value="1"/>
</dbReference>
<dbReference type="PROSITE" id="PS50115">
    <property type="entry name" value="ARFGAP"/>
    <property type="match status" value="1"/>
</dbReference>
<evidence type="ECO:0000256" key="5">
    <source>
        <dbReference type="SAM" id="MobiDB-lite"/>
    </source>
</evidence>
<dbReference type="InterPro" id="IPR011993">
    <property type="entry name" value="PH-like_dom_sf"/>
</dbReference>
<dbReference type="Gene3D" id="1.25.40.20">
    <property type="entry name" value="Ankyrin repeat-containing domain"/>
    <property type="match status" value="1"/>
</dbReference>
<accession>A0ABD3NM03</accession>
<dbReference type="PROSITE" id="PS50003">
    <property type="entry name" value="PH_DOMAIN"/>
    <property type="match status" value="1"/>
</dbReference>
<dbReference type="InterPro" id="IPR001164">
    <property type="entry name" value="ArfGAP_dom"/>
</dbReference>
<dbReference type="GO" id="GO:0008270">
    <property type="term" value="F:zinc ion binding"/>
    <property type="evidence" value="ECO:0007669"/>
    <property type="project" value="UniProtKB-KW"/>
</dbReference>
<feature type="domain" description="Arf-GAP" evidence="7">
    <location>
        <begin position="705"/>
        <end position="828"/>
    </location>
</feature>
<dbReference type="Pfam" id="PF00169">
    <property type="entry name" value="PH"/>
    <property type="match status" value="1"/>
</dbReference>
<dbReference type="InterPro" id="IPR036770">
    <property type="entry name" value="Ankyrin_rpt-contain_sf"/>
</dbReference>
<proteinExistence type="predicted"/>
<dbReference type="SUPFAM" id="SSF48403">
    <property type="entry name" value="Ankyrin repeat"/>
    <property type="match status" value="1"/>
</dbReference>
<comment type="caution">
    <text evidence="8">The sequence shown here is derived from an EMBL/GenBank/DDBJ whole genome shotgun (WGS) entry which is preliminary data.</text>
</comment>
<evidence type="ECO:0000313" key="8">
    <source>
        <dbReference type="EMBL" id="KAL3776913.1"/>
    </source>
</evidence>
<name>A0ABD3NM03_9STRA</name>
<feature type="region of interest" description="Disordered" evidence="5">
    <location>
        <begin position="1"/>
        <end position="96"/>
    </location>
</feature>
<dbReference type="SUPFAM" id="SSF57863">
    <property type="entry name" value="ArfGap/RecO-like zinc finger"/>
    <property type="match status" value="1"/>
</dbReference>
<dbReference type="SUPFAM" id="SSF50729">
    <property type="entry name" value="PH domain-like"/>
    <property type="match status" value="1"/>
</dbReference>
<keyword evidence="1" id="KW-0479">Metal-binding</keyword>
<keyword evidence="9" id="KW-1185">Reference proteome</keyword>
<evidence type="ECO:0000259" key="6">
    <source>
        <dbReference type="PROSITE" id="PS50003"/>
    </source>
</evidence>
<dbReference type="CDD" id="cd13250">
    <property type="entry name" value="PH_ACAP"/>
    <property type="match status" value="1"/>
</dbReference>
<dbReference type="InterPro" id="IPR001849">
    <property type="entry name" value="PH_domain"/>
</dbReference>
<gene>
    <name evidence="8" type="ORF">ACHAWO_004152</name>
</gene>
<evidence type="ECO:0000256" key="1">
    <source>
        <dbReference type="ARBA" id="ARBA00022723"/>
    </source>
</evidence>
<dbReference type="EMBL" id="JALLPJ020001076">
    <property type="protein sequence ID" value="KAL3776913.1"/>
    <property type="molecule type" value="Genomic_DNA"/>
</dbReference>
<feature type="compositionally biased region" description="Low complexity" evidence="5">
    <location>
        <begin position="78"/>
        <end position="96"/>
    </location>
</feature>
<evidence type="ECO:0000256" key="4">
    <source>
        <dbReference type="PROSITE-ProRule" id="PRU00288"/>
    </source>
</evidence>
<organism evidence="8 9">
    <name type="scientific">Cyclotella atomus</name>
    <dbReference type="NCBI Taxonomy" id="382360"/>
    <lineage>
        <taxon>Eukaryota</taxon>
        <taxon>Sar</taxon>
        <taxon>Stramenopiles</taxon>
        <taxon>Ochrophyta</taxon>
        <taxon>Bacillariophyta</taxon>
        <taxon>Coscinodiscophyceae</taxon>
        <taxon>Thalassiosirophycidae</taxon>
        <taxon>Stephanodiscales</taxon>
        <taxon>Stephanodiscaceae</taxon>
        <taxon>Cyclotella</taxon>
    </lineage>
</organism>
<protein>
    <submittedName>
        <fullName evidence="8">Uncharacterized protein</fullName>
    </submittedName>
</protein>
<dbReference type="Pfam" id="PF01412">
    <property type="entry name" value="ArfGap"/>
    <property type="match status" value="1"/>
</dbReference>
<feature type="compositionally biased region" description="Basic and acidic residues" evidence="5">
    <location>
        <begin position="19"/>
        <end position="28"/>
    </location>
</feature>